<dbReference type="AlphaFoldDB" id="A0A934QYJ9"/>
<dbReference type="RefSeq" id="WP_200350043.1">
    <property type="nucleotide sequence ID" value="NZ_BAABHZ010000005.1"/>
</dbReference>
<evidence type="ECO:0000256" key="1">
    <source>
        <dbReference type="SAM" id="MobiDB-lite"/>
    </source>
</evidence>
<reference evidence="2" key="1">
    <citation type="submission" date="2021-01" db="EMBL/GenBank/DDBJ databases">
        <title>Modified the classification status of verrucomicrobia.</title>
        <authorList>
            <person name="Feng X."/>
        </authorList>
    </citation>
    <scope>NUCLEOTIDE SEQUENCE</scope>
    <source>
        <strain evidence="2">JCM 18052</strain>
    </source>
</reference>
<gene>
    <name evidence="2" type="ORF">JIN84_05590</name>
</gene>
<keyword evidence="3" id="KW-1185">Reference proteome</keyword>
<evidence type="ECO:0000313" key="2">
    <source>
        <dbReference type="EMBL" id="MBK1815073.1"/>
    </source>
</evidence>
<feature type="compositionally biased region" description="Polar residues" evidence="1">
    <location>
        <begin position="74"/>
        <end position="86"/>
    </location>
</feature>
<dbReference type="Proteomes" id="UP000600139">
    <property type="component" value="Unassembled WGS sequence"/>
</dbReference>
<proteinExistence type="predicted"/>
<feature type="region of interest" description="Disordered" evidence="1">
    <location>
        <begin position="49"/>
        <end position="93"/>
    </location>
</feature>
<sequence>MGWLGAEREGQRWKIHITMKKFTFLSSGISAGFGLFLLCACDGSRKEGNNVAGRDPGNNPSGQIGNAAGEKDPTPSQSSKDSQVTGTEKDELSDELRRIFPPSQPGSELSPENLARLGELVPRLRAEKRFWDVIGAVSPGQLPHFRDAILADLRNLDYQNGSYVNPDLRNAYRVANWLRDKEVASTAFAQLEKEKPFIFPKESPLKDWPTAEHAEYLLRGNQGILAAAVVGLGDEKTMEDYRRMLESASDDSQRVLIWALGGSHRLEDFDLLMRLREKIQSREVADTLIQSLNRIPESMERVARSPETTSPENRPSHPESLLAVAESCRKRLADLNLTLEPTFGD</sequence>
<protein>
    <submittedName>
        <fullName evidence="2">Uncharacterized protein</fullName>
    </submittedName>
</protein>
<comment type="caution">
    <text evidence="2">The sequence shown here is derived from an EMBL/GenBank/DDBJ whole genome shotgun (WGS) entry which is preliminary data.</text>
</comment>
<accession>A0A934QYJ9</accession>
<dbReference type="EMBL" id="JAENIK010000005">
    <property type="protein sequence ID" value="MBK1815073.1"/>
    <property type="molecule type" value="Genomic_DNA"/>
</dbReference>
<organism evidence="2 3">
    <name type="scientific">Luteolibacter yonseiensis</name>
    <dbReference type="NCBI Taxonomy" id="1144680"/>
    <lineage>
        <taxon>Bacteria</taxon>
        <taxon>Pseudomonadati</taxon>
        <taxon>Verrucomicrobiota</taxon>
        <taxon>Verrucomicrobiia</taxon>
        <taxon>Verrucomicrobiales</taxon>
        <taxon>Verrucomicrobiaceae</taxon>
        <taxon>Luteolibacter</taxon>
    </lineage>
</organism>
<evidence type="ECO:0000313" key="3">
    <source>
        <dbReference type="Proteomes" id="UP000600139"/>
    </source>
</evidence>
<feature type="region of interest" description="Disordered" evidence="1">
    <location>
        <begin position="299"/>
        <end position="320"/>
    </location>
</feature>
<name>A0A934QYJ9_9BACT</name>